<dbReference type="InParanoid" id="M0CWA6"/>
<protein>
    <submittedName>
        <fullName evidence="8">Multisubunit na+/h+ antiporter, mnhe subunit</fullName>
    </submittedName>
</protein>
<evidence type="ECO:0000256" key="5">
    <source>
        <dbReference type="ARBA" id="ARBA00023136"/>
    </source>
</evidence>
<evidence type="ECO:0000256" key="7">
    <source>
        <dbReference type="SAM" id="Phobius"/>
    </source>
</evidence>
<reference evidence="8 9" key="1">
    <citation type="journal article" date="2014" name="PLoS Genet.">
        <title>Phylogenetically driven sequencing of extremely halophilic archaea reveals strategies for static and dynamic osmo-response.</title>
        <authorList>
            <person name="Becker E.A."/>
            <person name="Seitzer P.M."/>
            <person name="Tritt A."/>
            <person name="Larsen D."/>
            <person name="Krusor M."/>
            <person name="Yao A.I."/>
            <person name="Wu D."/>
            <person name="Madern D."/>
            <person name="Eisen J.A."/>
            <person name="Darling A.E."/>
            <person name="Facciotti M.T."/>
        </authorList>
    </citation>
    <scope>NUCLEOTIDE SEQUENCE [LARGE SCALE GENOMIC DNA]</scope>
    <source>
        <strain evidence="8 9">JCM 14848</strain>
    </source>
</reference>
<dbReference type="PANTHER" id="PTHR34584:SF1">
    <property type="entry name" value="NA(+)_H(+) ANTIPORTER SUBUNIT E1"/>
    <property type="match status" value="1"/>
</dbReference>
<keyword evidence="2" id="KW-1003">Cell membrane</keyword>
<feature type="region of interest" description="Disordered" evidence="6">
    <location>
        <begin position="169"/>
        <end position="203"/>
    </location>
</feature>
<comment type="caution">
    <text evidence="8">The sequence shown here is derived from an EMBL/GenBank/DDBJ whole genome shotgun (WGS) entry which is preliminary data.</text>
</comment>
<dbReference type="InterPro" id="IPR002758">
    <property type="entry name" value="Cation_antiport_E"/>
</dbReference>
<dbReference type="PANTHER" id="PTHR34584">
    <property type="entry name" value="NA(+)/H(+) ANTIPORTER SUBUNIT E1"/>
    <property type="match status" value="1"/>
</dbReference>
<evidence type="ECO:0000256" key="2">
    <source>
        <dbReference type="ARBA" id="ARBA00022475"/>
    </source>
</evidence>
<dbReference type="OrthoDB" id="85180at2157"/>
<dbReference type="PATRIC" id="fig|1227487.5.peg.3748"/>
<dbReference type="AlphaFoldDB" id="M0CWA6"/>
<evidence type="ECO:0000313" key="8">
    <source>
        <dbReference type="EMBL" id="ELZ26732.1"/>
    </source>
</evidence>
<sequence>MTRRWPLTGALLAVLWIFVRGVELDPRALVGELLIGLVVGMLIAYFLRGFYTPTLGPVRAFKVAPYAGLYLLVFLKELVTANWDVAKRVLAPSMPIDPGVIEVPLRVRTAAAITTIANSITLTPGTLTMDYNAQTNTLYVHSLDGSDPDALLEPIRTWEDYALVIFDEELKPGDPVPQLETDGGDGDGAVERADPAGGDDGGD</sequence>
<keyword evidence="9" id="KW-1185">Reference proteome</keyword>
<comment type="subcellular location">
    <subcellularLocation>
        <location evidence="1">Cell membrane</location>
        <topology evidence="1">Multi-pass membrane protein</topology>
    </subcellularLocation>
</comment>
<keyword evidence="3 7" id="KW-0812">Transmembrane</keyword>
<dbReference type="GO" id="GO:0008324">
    <property type="term" value="F:monoatomic cation transmembrane transporter activity"/>
    <property type="evidence" value="ECO:0007669"/>
    <property type="project" value="InterPro"/>
</dbReference>
<evidence type="ECO:0000256" key="6">
    <source>
        <dbReference type="SAM" id="MobiDB-lite"/>
    </source>
</evidence>
<evidence type="ECO:0000256" key="3">
    <source>
        <dbReference type="ARBA" id="ARBA00022692"/>
    </source>
</evidence>
<dbReference type="EMBL" id="AOIV01000042">
    <property type="protein sequence ID" value="ELZ26732.1"/>
    <property type="molecule type" value="Genomic_DNA"/>
</dbReference>
<proteinExistence type="predicted"/>
<name>M0CWA6_HALPD</name>
<keyword evidence="5 7" id="KW-0472">Membrane</keyword>
<dbReference type="Pfam" id="PF01899">
    <property type="entry name" value="MNHE"/>
    <property type="match status" value="1"/>
</dbReference>
<keyword evidence="4 7" id="KW-1133">Transmembrane helix</keyword>
<gene>
    <name evidence="8" type="ORF">C474_18865</name>
</gene>
<evidence type="ECO:0000313" key="9">
    <source>
        <dbReference type="Proteomes" id="UP000011513"/>
    </source>
</evidence>
<dbReference type="eggNOG" id="arCOG03099">
    <property type="taxonomic scope" value="Archaea"/>
</dbReference>
<feature type="transmembrane region" description="Helical" evidence="7">
    <location>
        <begin position="31"/>
        <end position="51"/>
    </location>
</feature>
<dbReference type="RefSeq" id="WP_008389538.1">
    <property type="nucleotide sequence ID" value="NZ_AOIV01000042.1"/>
</dbReference>
<evidence type="ECO:0000256" key="1">
    <source>
        <dbReference type="ARBA" id="ARBA00004651"/>
    </source>
</evidence>
<organism evidence="8 9">
    <name type="scientific">Halogeometricum pallidum JCM 14848</name>
    <dbReference type="NCBI Taxonomy" id="1227487"/>
    <lineage>
        <taxon>Archaea</taxon>
        <taxon>Methanobacteriati</taxon>
        <taxon>Methanobacteriota</taxon>
        <taxon>Stenosarchaea group</taxon>
        <taxon>Halobacteria</taxon>
        <taxon>Halobacteriales</taxon>
        <taxon>Haloferacaceae</taxon>
        <taxon>Halogeometricum</taxon>
    </lineage>
</organism>
<evidence type="ECO:0000256" key="4">
    <source>
        <dbReference type="ARBA" id="ARBA00022989"/>
    </source>
</evidence>
<dbReference type="GO" id="GO:0005886">
    <property type="term" value="C:plasma membrane"/>
    <property type="evidence" value="ECO:0007669"/>
    <property type="project" value="UniProtKB-SubCell"/>
</dbReference>
<dbReference type="Proteomes" id="UP000011513">
    <property type="component" value="Unassembled WGS sequence"/>
</dbReference>
<accession>M0CWA6</accession>